<dbReference type="GO" id="GO:0044727">
    <property type="term" value="P:epigenetic programing of male pronucleus"/>
    <property type="evidence" value="ECO:0007669"/>
    <property type="project" value="TreeGrafter"/>
</dbReference>
<dbReference type="GO" id="GO:0042585">
    <property type="term" value="C:germinal vesicle"/>
    <property type="evidence" value="ECO:0007669"/>
    <property type="project" value="TreeGrafter"/>
</dbReference>
<dbReference type="AlphaFoldDB" id="A0A672HKW8"/>
<evidence type="ECO:0000256" key="2">
    <source>
        <dbReference type="ARBA" id="ARBA00004496"/>
    </source>
</evidence>
<evidence type="ECO:0000256" key="4">
    <source>
        <dbReference type="ARBA" id="ARBA00023242"/>
    </source>
</evidence>
<keyword evidence="4" id="KW-0539">Nucleus</keyword>
<dbReference type="PANTHER" id="PTHR35678:SF1">
    <property type="entry name" value="PROTEIN STPG4"/>
    <property type="match status" value="1"/>
</dbReference>
<gene>
    <name evidence="6" type="primary">stpg1</name>
</gene>
<evidence type="ECO:0000256" key="3">
    <source>
        <dbReference type="ARBA" id="ARBA00022490"/>
    </source>
</evidence>
<keyword evidence="7" id="KW-1185">Reference proteome</keyword>
<comment type="subcellular location">
    <subcellularLocation>
        <location evidence="2">Cytoplasm</location>
    </subcellularLocation>
    <subcellularLocation>
        <location evidence="1">Nucleus</location>
    </subcellularLocation>
</comment>
<feature type="region of interest" description="Disordered" evidence="5">
    <location>
        <begin position="173"/>
        <end position="204"/>
    </location>
</feature>
<reference evidence="6" key="1">
    <citation type="submission" date="2019-06" db="EMBL/GenBank/DDBJ databases">
        <authorList>
            <consortium name="Wellcome Sanger Institute Data Sharing"/>
        </authorList>
    </citation>
    <scope>NUCLEOTIDE SEQUENCE [LARGE SCALE GENOMIC DNA]</scope>
</reference>
<feature type="region of interest" description="Disordered" evidence="5">
    <location>
        <begin position="27"/>
        <end position="53"/>
    </location>
</feature>
<evidence type="ECO:0000313" key="7">
    <source>
        <dbReference type="Proteomes" id="UP000472267"/>
    </source>
</evidence>
<organism evidence="6 7">
    <name type="scientific">Salarias fasciatus</name>
    <name type="common">Jewelled blenny</name>
    <name type="synonym">Blennius fasciatus</name>
    <dbReference type="NCBI Taxonomy" id="181472"/>
    <lineage>
        <taxon>Eukaryota</taxon>
        <taxon>Metazoa</taxon>
        <taxon>Chordata</taxon>
        <taxon>Craniata</taxon>
        <taxon>Vertebrata</taxon>
        <taxon>Euteleostomi</taxon>
        <taxon>Actinopterygii</taxon>
        <taxon>Neopterygii</taxon>
        <taxon>Teleostei</taxon>
        <taxon>Neoteleostei</taxon>
        <taxon>Acanthomorphata</taxon>
        <taxon>Ovalentaria</taxon>
        <taxon>Blenniimorphae</taxon>
        <taxon>Blenniiformes</taxon>
        <taxon>Blennioidei</taxon>
        <taxon>Blenniidae</taxon>
        <taxon>Salariinae</taxon>
        <taxon>Salarias</taxon>
    </lineage>
</organism>
<reference evidence="6" key="3">
    <citation type="submission" date="2025-09" db="UniProtKB">
        <authorList>
            <consortium name="Ensembl"/>
        </authorList>
    </citation>
    <scope>IDENTIFICATION</scope>
</reference>
<accession>A0A672HKW8</accession>
<feature type="region of interest" description="Disordered" evidence="5">
    <location>
        <begin position="99"/>
        <end position="131"/>
    </location>
</feature>
<name>A0A672HKW8_SALFA</name>
<dbReference type="GO" id="GO:0042393">
    <property type="term" value="F:histone binding"/>
    <property type="evidence" value="ECO:0007669"/>
    <property type="project" value="TreeGrafter"/>
</dbReference>
<sequence length="301" mass="33059">MDKMYRGVFQRSAPSIPTKYQTVLIPKQEKKGFSSQAKRFPSDSPGPASYSCISSTELDTPSFSKKGTTGFASRKAGSIVPGPNAYNLQRSLLKSGDFHVGPSRAFRAPQAVPPGRPRDPTPAPNQYSVESFSSAAGTSSFLSRSSRHTFSLNRDVPSPGHYDVRHSFTQHGSTAVLSPFRSRTQRIPPPADHRVPGPGAYSPHRAWVKRTVPPRGSFQALWAPPLPVPKDPPSPGPGQYHIGVWERPSKPPKPNAAFASRTERTLENKQAEVLPGPGFYDPQLWSKPSFFYNDSRIWVPV</sequence>
<dbReference type="Ensembl" id="ENSSFAT00005031009.1">
    <property type="protein sequence ID" value="ENSSFAP00005029913.1"/>
    <property type="gene ID" value="ENSSFAG00005015198.1"/>
</dbReference>
<dbReference type="Proteomes" id="UP000472267">
    <property type="component" value="Chromosome 22"/>
</dbReference>
<proteinExistence type="predicted"/>
<protein>
    <submittedName>
        <fullName evidence="6">Sperm-tail PG-rich repeat containing 1</fullName>
    </submittedName>
</protein>
<dbReference type="GO" id="GO:0001939">
    <property type="term" value="C:female pronucleus"/>
    <property type="evidence" value="ECO:0007669"/>
    <property type="project" value="TreeGrafter"/>
</dbReference>
<feature type="compositionally biased region" description="Pro residues" evidence="5">
    <location>
        <begin position="111"/>
        <end position="123"/>
    </location>
</feature>
<evidence type="ECO:0000313" key="6">
    <source>
        <dbReference type="Ensembl" id="ENSSFAP00005029913.1"/>
    </source>
</evidence>
<keyword evidence="3" id="KW-0963">Cytoplasm</keyword>
<dbReference type="GO" id="GO:0005737">
    <property type="term" value="C:cytoplasm"/>
    <property type="evidence" value="ECO:0007669"/>
    <property type="project" value="UniProtKB-SubCell"/>
</dbReference>
<dbReference type="InterPro" id="IPR010736">
    <property type="entry name" value="SHIPPO-rpt"/>
</dbReference>
<dbReference type="GO" id="GO:0003682">
    <property type="term" value="F:chromatin binding"/>
    <property type="evidence" value="ECO:0007669"/>
    <property type="project" value="TreeGrafter"/>
</dbReference>
<reference evidence="6" key="2">
    <citation type="submission" date="2025-08" db="UniProtKB">
        <authorList>
            <consortium name="Ensembl"/>
        </authorList>
    </citation>
    <scope>IDENTIFICATION</scope>
</reference>
<dbReference type="GO" id="GO:0001940">
    <property type="term" value="C:male pronucleus"/>
    <property type="evidence" value="ECO:0007669"/>
    <property type="project" value="TreeGrafter"/>
</dbReference>
<evidence type="ECO:0000256" key="1">
    <source>
        <dbReference type="ARBA" id="ARBA00004123"/>
    </source>
</evidence>
<dbReference type="PANTHER" id="PTHR35678">
    <property type="entry name" value="PROTEIN STPG4"/>
    <property type="match status" value="1"/>
</dbReference>
<dbReference type="Pfam" id="PF07004">
    <property type="entry name" value="SHIPPO-rpt"/>
    <property type="match status" value="4"/>
</dbReference>
<evidence type="ECO:0000256" key="5">
    <source>
        <dbReference type="SAM" id="MobiDB-lite"/>
    </source>
</evidence>